<dbReference type="InterPro" id="IPR010131">
    <property type="entry name" value="MdtP/NodT-like"/>
</dbReference>
<protein>
    <submittedName>
        <fullName evidence="4">Efflux transporter outer membrane subunit</fullName>
    </submittedName>
</protein>
<dbReference type="SUPFAM" id="SSF56954">
    <property type="entry name" value="Outer membrane efflux proteins (OEP)"/>
    <property type="match status" value="1"/>
</dbReference>
<sequence>MPAFKKNRLFLALTVTVFFAGCAVGPDYARPTSTLPEQHKEATTATAQAVAPVNAEWWTLFNDATLNQLVQQTLAANQDLQAAIARLEASEAAAREAGAELYPAIGLAANGSRNRISGETFSGKNTGSATYNNRRAALSLSYEVDLWGRIRRSNEAARAEALASRFGRDSIQLALIGQLVNEYLILRSNEAQLEVTRQTLESRQESLKIVQARLDAGSASGLELAQAESQLNAAQGQWSQFKRLRALSENQIGLLSGQPGLKLASTSLEQLPLPPTPPTGLPSSLLEARPDVRQAEEKLIAANARIGVAKAAYFPTIGLTGLYGSESAALSNLFTGSAGIWTAAIGLTMPIFDAGRTGARVDQATAAQAENIANYRKTLQTAFREVSDAIVNLQEFANEEAAFAAQVDASKRAFNLAQKRYESGYSGYNDLLDTQRTLNTAQLLYLASRKNRLGASVDLFKALGGGWQPVRQHLLRSNSKNNPIF</sequence>
<accession>A0A935K2H8</accession>
<dbReference type="GO" id="GO:0015562">
    <property type="term" value="F:efflux transmembrane transporter activity"/>
    <property type="evidence" value="ECO:0007669"/>
    <property type="project" value="InterPro"/>
</dbReference>
<dbReference type="NCBIfam" id="TIGR01845">
    <property type="entry name" value="outer_NodT"/>
    <property type="match status" value="1"/>
</dbReference>
<dbReference type="Proteomes" id="UP000739411">
    <property type="component" value="Unassembled WGS sequence"/>
</dbReference>
<keyword evidence="2" id="KW-0732">Signal</keyword>
<comment type="caution">
    <text evidence="4">The sequence shown here is derived from an EMBL/GenBank/DDBJ whole genome shotgun (WGS) entry which is preliminary data.</text>
</comment>
<evidence type="ECO:0000256" key="2">
    <source>
        <dbReference type="RuleBase" id="RU362097"/>
    </source>
</evidence>
<dbReference type="EMBL" id="JADJMS010000047">
    <property type="protein sequence ID" value="MBK7417054.1"/>
    <property type="molecule type" value="Genomic_DNA"/>
</dbReference>
<feature type="chain" id="PRO_5038153944" evidence="2">
    <location>
        <begin position="30"/>
        <end position="485"/>
    </location>
</feature>
<feature type="coiled-coil region" evidence="3">
    <location>
        <begin position="70"/>
        <end position="100"/>
    </location>
</feature>
<dbReference type="PANTHER" id="PTHR30203">
    <property type="entry name" value="OUTER MEMBRANE CATION EFFLUX PROTEIN"/>
    <property type="match status" value="1"/>
</dbReference>
<reference evidence="4 5" key="1">
    <citation type="submission" date="2020-10" db="EMBL/GenBank/DDBJ databases">
        <title>Connecting structure to function with the recovery of over 1000 high-quality activated sludge metagenome-assembled genomes encoding full-length rRNA genes using long-read sequencing.</title>
        <authorList>
            <person name="Singleton C.M."/>
            <person name="Petriglieri F."/>
            <person name="Kristensen J.M."/>
            <person name="Kirkegaard R.H."/>
            <person name="Michaelsen T.Y."/>
            <person name="Andersen M.H."/>
            <person name="Karst S.M."/>
            <person name="Dueholm M.S."/>
            <person name="Nielsen P.H."/>
            <person name="Albertsen M."/>
        </authorList>
    </citation>
    <scope>NUCLEOTIDE SEQUENCE [LARGE SCALE GENOMIC DNA]</scope>
    <source>
        <strain evidence="4">EsbW_18-Q3-R4-48_BATAC.463</strain>
    </source>
</reference>
<dbReference type="PANTHER" id="PTHR30203:SF30">
    <property type="entry name" value="OUTER MEMBRANE PROTEIN-RELATED"/>
    <property type="match status" value="1"/>
</dbReference>
<evidence type="ECO:0000313" key="4">
    <source>
        <dbReference type="EMBL" id="MBK7417054.1"/>
    </source>
</evidence>
<dbReference type="Pfam" id="PF02321">
    <property type="entry name" value="OEP"/>
    <property type="match status" value="2"/>
</dbReference>
<dbReference type="InterPro" id="IPR003423">
    <property type="entry name" value="OMP_efflux"/>
</dbReference>
<dbReference type="Gene3D" id="1.20.1600.10">
    <property type="entry name" value="Outer membrane efflux proteins (OEP)"/>
    <property type="match status" value="1"/>
</dbReference>
<keyword evidence="2" id="KW-0449">Lipoprotein</keyword>
<evidence type="ECO:0000256" key="3">
    <source>
        <dbReference type="SAM" id="Coils"/>
    </source>
</evidence>
<evidence type="ECO:0000256" key="1">
    <source>
        <dbReference type="ARBA" id="ARBA00007613"/>
    </source>
</evidence>
<keyword evidence="2" id="KW-1134">Transmembrane beta strand</keyword>
<feature type="signal peptide" evidence="2">
    <location>
        <begin position="1"/>
        <end position="29"/>
    </location>
</feature>
<comment type="similarity">
    <text evidence="1 2">Belongs to the outer membrane factor (OMF) (TC 1.B.17) family.</text>
</comment>
<dbReference type="PROSITE" id="PS51257">
    <property type="entry name" value="PROKAR_LIPOPROTEIN"/>
    <property type="match status" value="1"/>
</dbReference>
<gene>
    <name evidence="4" type="ORF">IPJ38_20070</name>
</gene>
<keyword evidence="2" id="KW-0472">Membrane</keyword>
<keyword evidence="2" id="KW-0812">Transmembrane</keyword>
<dbReference type="GO" id="GO:0005886">
    <property type="term" value="C:plasma membrane"/>
    <property type="evidence" value="ECO:0007669"/>
    <property type="project" value="UniProtKB-SubCell"/>
</dbReference>
<name>A0A935K2H8_9RHOO</name>
<keyword evidence="2" id="KW-0564">Palmitate</keyword>
<organism evidence="4 5">
    <name type="scientific">Candidatus Dechloromonas phosphorivorans</name>
    <dbReference type="NCBI Taxonomy" id="2899244"/>
    <lineage>
        <taxon>Bacteria</taxon>
        <taxon>Pseudomonadati</taxon>
        <taxon>Pseudomonadota</taxon>
        <taxon>Betaproteobacteria</taxon>
        <taxon>Rhodocyclales</taxon>
        <taxon>Azonexaceae</taxon>
        <taxon>Dechloromonas</taxon>
    </lineage>
</organism>
<dbReference type="Gene3D" id="2.20.200.10">
    <property type="entry name" value="Outer membrane efflux proteins (OEP)"/>
    <property type="match status" value="1"/>
</dbReference>
<comment type="subcellular location">
    <subcellularLocation>
        <location evidence="2">Cell membrane</location>
        <topology evidence="2">Lipid-anchor</topology>
    </subcellularLocation>
</comment>
<dbReference type="AlphaFoldDB" id="A0A935K2H8"/>
<evidence type="ECO:0000313" key="5">
    <source>
        <dbReference type="Proteomes" id="UP000739411"/>
    </source>
</evidence>
<keyword evidence="3" id="KW-0175">Coiled coil</keyword>
<proteinExistence type="inferred from homology"/>